<dbReference type="Proteomes" id="UP001177260">
    <property type="component" value="Unassembled WGS sequence"/>
</dbReference>
<sequence length="230" mass="25703">MEVKVNVIVDWLVPFDTSKNFLRVLGEILQHDRNSPKLSCETKPQNHCPWPIGGSFHYSLALCLDKWLVEREGLAYGIFIASAGASSVATPFAMEWILNTWEFETALRTWTVIFVVLITLAFVFMKSRVKDQHAHNGPSKLDLAFQRSLALWILLGNTIQSLGYFMPLFYMPSLADVQDWSSISGTIAVALCRAAHAVGATLLRWPIDRYDVTVARNLCAGGTVLAVFLL</sequence>
<proteinExistence type="predicted"/>
<reference evidence="1 2" key="1">
    <citation type="journal article" date="2023" name="ACS Omega">
        <title>Identification of the Neoaspergillic Acid Biosynthesis Gene Cluster by Establishing an In Vitro CRISPR-Ribonucleoprotein Genetic System in Aspergillus melleus.</title>
        <authorList>
            <person name="Yuan B."/>
            <person name="Grau M.F."/>
            <person name="Murata R.M."/>
            <person name="Torok T."/>
            <person name="Venkateswaran K."/>
            <person name="Stajich J.E."/>
            <person name="Wang C.C.C."/>
        </authorList>
    </citation>
    <scope>NUCLEOTIDE SEQUENCE [LARGE SCALE GENOMIC DNA]</scope>
    <source>
        <strain evidence="1 2">IMV 1140</strain>
    </source>
</reference>
<protein>
    <submittedName>
        <fullName evidence="1">Uncharacterized protein</fullName>
    </submittedName>
</protein>
<gene>
    <name evidence="1" type="ORF">N8T08_004033</name>
</gene>
<accession>A0ACC3B6C7</accession>
<keyword evidence="2" id="KW-1185">Reference proteome</keyword>
<name>A0ACC3B6C7_9EURO</name>
<evidence type="ECO:0000313" key="2">
    <source>
        <dbReference type="Proteomes" id="UP001177260"/>
    </source>
</evidence>
<organism evidence="1 2">
    <name type="scientific">Aspergillus melleus</name>
    <dbReference type="NCBI Taxonomy" id="138277"/>
    <lineage>
        <taxon>Eukaryota</taxon>
        <taxon>Fungi</taxon>
        <taxon>Dikarya</taxon>
        <taxon>Ascomycota</taxon>
        <taxon>Pezizomycotina</taxon>
        <taxon>Eurotiomycetes</taxon>
        <taxon>Eurotiomycetidae</taxon>
        <taxon>Eurotiales</taxon>
        <taxon>Aspergillaceae</taxon>
        <taxon>Aspergillus</taxon>
        <taxon>Aspergillus subgen. Circumdati</taxon>
    </lineage>
</organism>
<evidence type="ECO:0000313" key="1">
    <source>
        <dbReference type="EMBL" id="KAK1145792.1"/>
    </source>
</evidence>
<dbReference type="EMBL" id="JAOPJF010000022">
    <property type="protein sequence ID" value="KAK1145792.1"/>
    <property type="molecule type" value="Genomic_DNA"/>
</dbReference>
<comment type="caution">
    <text evidence="1">The sequence shown here is derived from an EMBL/GenBank/DDBJ whole genome shotgun (WGS) entry which is preliminary data.</text>
</comment>